<proteinExistence type="inferred from homology"/>
<evidence type="ECO:0000256" key="3">
    <source>
        <dbReference type="ARBA" id="ARBA00023015"/>
    </source>
</evidence>
<evidence type="ECO:0000259" key="6">
    <source>
        <dbReference type="Pfam" id="PF04542"/>
    </source>
</evidence>
<name>A0A6M4IWQ2_9BACT</name>
<feature type="domain" description="RNA polymerase sigma factor 70 region 4 type 2" evidence="7">
    <location>
        <begin position="130"/>
        <end position="182"/>
    </location>
</feature>
<evidence type="ECO:0000313" key="8">
    <source>
        <dbReference type="EMBL" id="QJR37322.1"/>
    </source>
</evidence>
<dbReference type="KEGG" id="ggr:HKW67_18310"/>
<dbReference type="Gene3D" id="3.10.450.50">
    <property type="match status" value="1"/>
</dbReference>
<dbReference type="InterPro" id="IPR013325">
    <property type="entry name" value="RNA_pol_sigma_r2"/>
</dbReference>
<comment type="subunit">
    <text evidence="2">Interacts transiently with the RNA polymerase catalytic core formed by RpoA, RpoB, RpoC and RpoZ (2 alpha, 1 beta, 1 beta' and 1 omega subunit) to form the RNA polymerase holoenzyme that can initiate transcription.</text>
</comment>
<organism evidence="8 9">
    <name type="scientific">Gemmatimonas groenlandica</name>
    <dbReference type="NCBI Taxonomy" id="2732249"/>
    <lineage>
        <taxon>Bacteria</taxon>
        <taxon>Pseudomonadati</taxon>
        <taxon>Gemmatimonadota</taxon>
        <taxon>Gemmatimonadia</taxon>
        <taxon>Gemmatimonadales</taxon>
        <taxon>Gemmatimonadaceae</taxon>
        <taxon>Gemmatimonas</taxon>
    </lineage>
</organism>
<dbReference type="CDD" id="cd06171">
    <property type="entry name" value="Sigma70_r4"/>
    <property type="match status" value="1"/>
</dbReference>
<dbReference type="GO" id="GO:0016987">
    <property type="term" value="F:sigma factor activity"/>
    <property type="evidence" value="ECO:0007669"/>
    <property type="project" value="UniProtKB-KW"/>
</dbReference>
<protein>
    <submittedName>
        <fullName evidence="8">Sigma-70 family RNA polymerase sigma factor</fullName>
    </submittedName>
</protein>
<dbReference type="InterPro" id="IPR039425">
    <property type="entry name" value="RNA_pol_sigma-70-like"/>
</dbReference>
<dbReference type="SUPFAM" id="SSF54427">
    <property type="entry name" value="NTF2-like"/>
    <property type="match status" value="1"/>
</dbReference>
<keyword evidence="9" id="KW-1185">Reference proteome</keyword>
<dbReference type="SUPFAM" id="SSF88659">
    <property type="entry name" value="Sigma3 and sigma4 domains of RNA polymerase sigma factors"/>
    <property type="match status" value="1"/>
</dbReference>
<evidence type="ECO:0000256" key="5">
    <source>
        <dbReference type="ARBA" id="ARBA00023163"/>
    </source>
</evidence>
<dbReference type="NCBIfam" id="TIGR02937">
    <property type="entry name" value="sigma70-ECF"/>
    <property type="match status" value="1"/>
</dbReference>
<evidence type="ECO:0000256" key="1">
    <source>
        <dbReference type="ARBA" id="ARBA00010641"/>
    </source>
</evidence>
<feature type="domain" description="RNA polymerase sigma-70 region 2" evidence="6">
    <location>
        <begin position="13"/>
        <end position="75"/>
    </location>
</feature>
<dbReference type="AlphaFoldDB" id="A0A6M4IWQ2"/>
<dbReference type="Gene3D" id="1.10.1740.10">
    <property type="match status" value="1"/>
</dbReference>
<dbReference type="PANTHER" id="PTHR43133:SF65">
    <property type="entry name" value="ECF RNA POLYMERASE SIGMA FACTOR SIGG"/>
    <property type="match status" value="1"/>
</dbReference>
<dbReference type="EMBL" id="CP053085">
    <property type="protein sequence ID" value="QJR37322.1"/>
    <property type="molecule type" value="Genomic_DNA"/>
</dbReference>
<evidence type="ECO:0000313" key="9">
    <source>
        <dbReference type="Proteomes" id="UP000500938"/>
    </source>
</evidence>
<dbReference type="NCBIfam" id="NF006089">
    <property type="entry name" value="PRK08241.1"/>
    <property type="match status" value="1"/>
</dbReference>
<sequence length="319" mass="35312">MAPHALAAIDLDTHRAALTGHCYRMLGSVVDAEDAVQETMLRAWRALEKFDGRSALGTWLHRIATNVCLDALGDRTPRVLAFDDMPRSATTDELTTRPRAHWLEPIPDVRAIPSTDDPHERAVMRENLRLAFVSALQALPPRQRAALILTQVLNWSAAEVADCLDLSTAAVNSALQRARATLDARRSSAPTGTPMELNAQQQRTLERFVAAFEAYDVPALTALLRDDVVMCMPPYAFWLQGPVDVADWLTGRGAGCKPSRLVATQASGAPAFAQYRQNGAEPWSLIVLDFVGDRIGTMHYFLDTETLFPHFELPMRLDR</sequence>
<evidence type="ECO:0000256" key="2">
    <source>
        <dbReference type="ARBA" id="ARBA00011344"/>
    </source>
</evidence>
<keyword evidence="4" id="KW-0731">Sigma factor</keyword>
<keyword evidence="3" id="KW-0805">Transcription regulation</keyword>
<dbReference type="Pfam" id="PF08281">
    <property type="entry name" value="Sigma70_r4_2"/>
    <property type="match status" value="1"/>
</dbReference>
<dbReference type="RefSeq" id="WP_171226756.1">
    <property type="nucleotide sequence ID" value="NZ_CP053085.1"/>
</dbReference>
<dbReference type="SUPFAM" id="SSF88946">
    <property type="entry name" value="Sigma2 domain of RNA polymerase sigma factors"/>
    <property type="match status" value="1"/>
</dbReference>
<dbReference type="NCBIfam" id="TIGR02960">
    <property type="entry name" value="SigX5"/>
    <property type="match status" value="1"/>
</dbReference>
<reference evidence="8 9" key="1">
    <citation type="submission" date="2020-05" db="EMBL/GenBank/DDBJ databases">
        <title>Complete genome sequence of Gemmatimonas greenlandica TET16.</title>
        <authorList>
            <person name="Zeng Y."/>
        </authorList>
    </citation>
    <scope>NUCLEOTIDE SEQUENCE [LARGE SCALE GENOMIC DNA]</scope>
    <source>
        <strain evidence="8 9">TET16</strain>
    </source>
</reference>
<evidence type="ECO:0000259" key="7">
    <source>
        <dbReference type="Pfam" id="PF08281"/>
    </source>
</evidence>
<dbReference type="PANTHER" id="PTHR43133">
    <property type="entry name" value="RNA POLYMERASE ECF-TYPE SIGMA FACTO"/>
    <property type="match status" value="1"/>
</dbReference>
<dbReference type="InterPro" id="IPR007627">
    <property type="entry name" value="RNA_pol_sigma70_r2"/>
</dbReference>
<dbReference type="Pfam" id="PF04542">
    <property type="entry name" value="Sigma70_r2"/>
    <property type="match status" value="1"/>
</dbReference>
<dbReference type="InterPro" id="IPR013324">
    <property type="entry name" value="RNA_pol_sigma_r3/r4-like"/>
</dbReference>
<dbReference type="GO" id="GO:0006352">
    <property type="term" value="P:DNA-templated transcription initiation"/>
    <property type="evidence" value="ECO:0007669"/>
    <property type="project" value="InterPro"/>
</dbReference>
<dbReference type="InterPro" id="IPR014305">
    <property type="entry name" value="RNA_pol_sigma-G_actinobac"/>
</dbReference>
<dbReference type="GO" id="GO:0003677">
    <property type="term" value="F:DNA binding"/>
    <property type="evidence" value="ECO:0007669"/>
    <property type="project" value="InterPro"/>
</dbReference>
<accession>A0A6M4IWQ2</accession>
<dbReference type="InterPro" id="IPR014284">
    <property type="entry name" value="RNA_pol_sigma-70_dom"/>
</dbReference>
<keyword evidence="5" id="KW-0804">Transcription</keyword>
<evidence type="ECO:0000256" key="4">
    <source>
        <dbReference type="ARBA" id="ARBA00023082"/>
    </source>
</evidence>
<dbReference type="Gene3D" id="1.10.10.10">
    <property type="entry name" value="Winged helix-like DNA-binding domain superfamily/Winged helix DNA-binding domain"/>
    <property type="match status" value="1"/>
</dbReference>
<dbReference type="InterPro" id="IPR036388">
    <property type="entry name" value="WH-like_DNA-bd_sf"/>
</dbReference>
<gene>
    <name evidence="8" type="ORF">HKW67_18310</name>
</gene>
<dbReference type="InterPro" id="IPR032710">
    <property type="entry name" value="NTF2-like_dom_sf"/>
</dbReference>
<dbReference type="Proteomes" id="UP000500938">
    <property type="component" value="Chromosome"/>
</dbReference>
<dbReference type="InterPro" id="IPR013249">
    <property type="entry name" value="RNA_pol_sigma70_r4_t2"/>
</dbReference>
<comment type="similarity">
    <text evidence="1">Belongs to the sigma-70 factor family. ECF subfamily.</text>
</comment>